<dbReference type="Pfam" id="PF19883">
    <property type="entry name" value="DUF6356"/>
    <property type="match status" value="1"/>
</dbReference>
<reference evidence="3" key="1">
    <citation type="submission" date="2017-02" db="EMBL/GenBank/DDBJ databases">
        <authorList>
            <person name="Varghese N."/>
            <person name="Submissions S."/>
        </authorList>
    </citation>
    <scope>NUCLEOTIDE SEQUENCE [LARGE SCALE GENOMIC DNA]</scope>
    <source>
        <strain evidence="3">R11H</strain>
    </source>
</reference>
<keyword evidence="1" id="KW-1133">Transmembrane helix</keyword>
<dbReference type="InterPro" id="IPR045936">
    <property type="entry name" value="DUF6356"/>
</dbReference>
<name>A0A1T5FFD4_9SPHN</name>
<organism evidence="2 3">
    <name type="scientific">Sphingopyxis flava</name>
    <dbReference type="NCBI Taxonomy" id="1507287"/>
    <lineage>
        <taxon>Bacteria</taxon>
        <taxon>Pseudomonadati</taxon>
        <taxon>Pseudomonadota</taxon>
        <taxon>Alphaproteobacteria</taxon>
        <taxon>Sphingomonadales</taxon>
        <taxon>Sphingomonadaceae</taxon>
        <taxon>Sphingopyxis</taxon>
    </lineage>
</organism>
<dbReference type="OrthoDB" id="7652114at2"/>
<dbReference type="Proteomes" id="UP000190044">
    <property type="component" value="Unassembled WGS sequence"/>
</dbReference>
<accession>A0A1T5FFD4</accession>
<gene>
    <name evidence="2" type="ORF">SAMN06295937_103417</name>
</gene>
<sequence>MLNRVFLEHPHSVDESYGAHLRAALSFAMVMLACSLAATVHAVLPCLFKSTASKTIAQLHDTMNARARKSGE</sequence>
<proteinExistence type="predicted"/>
<dbReference type="EMBL" id="FUYP01000034">
    <property type="protein sequence ID" value="SKB94852.1"/>
    <property type="molecule type" value="Genomic_DNA"/>
</dbReference>
<dbReference type="AlphaFoldDB" id="A0A1T5FFD4"/>
<evidence type="ECO:0000313" key="3">
    <source>
        <dbReference type="Proteomes" id="UP000190044"/>
    </source>
</evidence>
<keyword evidence="1" id="KW-0812">Transmembrane</keyword>
<evidence type="ECO:0000256" key="1">
    <source>
        <dbReference type="SAM" id="Phobius"/>
    </source>
</evidence>
<keyword evidence="3" id="KW-1185">Reference proteome</keyword>
<evidence type="ECO:0000313" key="2">
    <source>
        <dbReference type="EMBL" id="SKB94852.1"/>
    </source>
</evidence>
<feature type="transmembrane region" description="Helical" evidence="1">
    <location>
        <begin position="20"/>
        <end position="44"/>
    </location>
</feature>
<keyword evidence="1" id="KW-0472">Membrane</keyword>
<dbReference type="RefSeq" id="WP_079639942.1">
    <property type="nucleotide sequence ID" value="NZ_FUYP01000034.1"/>
</dbReference>
<evidence type="ECO:0008006" key="4">
    <source>
        <dbReference type="Google" id="ProtNLM"/>
    </source>
</evidence>
<protein>
    <recommendedName>
        <fullName evidence="4">Capsule biosynthesis protein</fullName>
    </recommendedName>
</protein>
<dbReference type="PROSITE" id="PS51257">
    <property type="entry name" value="PROKAR_LIPOPROTEIN"/>
    <property type="match status" value="1"/>
</dbReference>